<dbReference type="Gene3D" id="3.90.1150.10">
    <property type="entry name" value="Aspartate Aminotransferase, domain 1"/>
    <property type="match status" value="1"/>
</dbReference>
<dbReference type="InterPro" id="IPR000192">
    <property type="entry name" value="Aminotrans_V_dom"/>
</dbReference>
<evidence type="ECO:0000256" key="1">
    <source>
        <dbReference type="ARBA" id="ARBA00022898"/>
    </source>
</evidence>
<evidence type="ECO:0000259" key="2">
    <source>
        <dbReference type="Pfam" id="PF00266"/>
    </source>
</evidence>
<dbReference type="SUPFAM" id="SSF53383">
    <property type="entry name" value="PLP-dependent transferases"/>
    <property type="match status" value="1"/>
</dbReference>
<dbReference type="OrthoDB" id="5978656at2759"/>
<dbReference type="InterPro" id="IPR015424">
    <property type="entry name" value="PyrdxlP-dep_Trfase"/>
</dbReference>
<dbReference type="PANTHER" id="PTHR43092:SF2">
    <property type="entry name" value="HERCYNYLCYSTEINE SULFOXIDE LYASE"/>
    <property type="match status" value="1"/>
</dbReference>
<protein>
    <submittedName>
        <fullName evidence="3">LolT-1</fullName>
    </submittedName>
</protein>
<dbReference type="Proteomes" id="UP000307440">
    <property type="component" value="Unassembled WGS sequence"/>
</dbReference>
<dbReference type="InterPro" id="IPR015421">
    <property type="entry name" value="PyrdxlP-dep_Trfase_major"/>
</dbReference>
<dbReference type="STRING" id="230819.A0A5C3KW76"/>
<dbReference type="EMBL" id="ML210198">
    <property type="protein sequence ID" value="TFK24587.1"/>
    <property type="molecule type" value="Genomic_DNA"/>
</dbReference>
<proteinExistence type="predicted"/>
<keyword evidence="1" id="KW-0663">Pyridoxal phosphate</keyword>
<dbReference type="Pfam" id="PF00266">
    <property type="entry name" value="Aminotran_5"/>
    <property type="match status" value="1"/>
</dbReference>
<evidence type="ECO:0000313" key="3">
    <source>
        <dbReference type="EMBL" id="TFK24587.1"/>
    </source>
</evidence>
<keyword evidence="4" id="KW-1185">Reference proteome</keyword>
<organism evidence="3 4">
    <name type="scientific">Coprinopsis marcescibilis</name>
    <name type="common">Agaric fungus</name>
    <name type="synonym">Psathyrella marcescibilis</name>
    <dbReference type="NCBI Taxonomy" id="230819"/>
    <lineage>
        <taxon>Eukaryota</taxon>
        <taxon>Fungi</taxon>
        <taxon>Dikarya</taxon>
        <taxon>Basidiomycota</taxon>
        <taxon>Agaricomycotina</taxon>
        <taxon>Agaricomycetes</taxon>
        <taxon>Agaricomycetidae</taxon>
        <taxon>Agaricales</taxon>
        <taxon>Agaricineae</taxon>
        <taxon>Psathyrellaceae</taxon>
        <taxon>Coprinopsis</taxon>
    </lineage>
</organism>
<dbReference type="AlphaFoldDB" id="A0A5C3KW76"/>
<gene>
    <name evidence="3" type="ORF">FA15DRAFT_704461</name>
</gene>
<evidence type="ECO:0000313" key="4">
    <source>
        <dbReference type="Proteomes" id="UP000307440"/>
    </source>
</evidence>
<dbReference type="Gene3D" id="3.40.640.10">
    <property type="entry name" value="Type I PLP-dependent aspartate aminotransferase-like (Major domain)"/>
    <property type="match status" value="1"/>
</dbReference>
<dbReference type="InterPro" id="IPR015422">
    <property type="entry name" value="PyrdxlP-dep_Trfase_small"/>
</dbReference>
<dbReference type="PANTHER" id="PTHR43092">
    <property type="entry name" value="L-CYSTEINE DESULFHYDRASE"/>
    <property type="match status" value="1"/>
</dbReference>
<accession>A0A5C3KW76</accession>
<reference evidence="3 4" key="1">
    <citation type="journal article" date="2019" name="Nat. Ecol. Evol.">
        <title>Megaphylogeny resolves global patterns of mushroom evolution.</title>
        <authorList>
            <person name="Varga T."/>
            <person name="Krizsan K."/>
            <person name="Foldi C."/>
            <person name="Dima B."/>
            <person name="Sanchez-Garcia M."/>
            <person name="Sanchez-Ramirez S."/>
            <person name="Szollosi G.J."/>
            <person name="Szarkandi J.G."/>
            <person name="Papp V."/>
            <person name="Albert L."/>
            <person name="Andreopoulos W."/>
            <person name="Angelini C."/>
            <person name="Antonin V."/>
            <person name="Barry K.W."/>
            <person name="Bougher N.L."/>
            <person name="Buchanan P."/>
            <person name="Buyck B."/>
            <person name="Bense V."/>
            <person name="Catcheside P."/>
            <person name="Chovatia M."/>
            <person name="Cooper J."/>
            <person name="Damon W."/>
            <person name="Desjardin D."/>
            <person name="Finy P."/>
            <person name="Geml J."/>
            <person name="Haridas S."/>
            <person name="Hughes K."/>
            <person name="Justo A."/>
            <person name="Karasinski D."/>
            <person name="Kautmanova I."/>
            <person name="Kiss B."/>
            <person name="Kocsube S."/>
            <person name="Kotiranta H."/>
            <person name="LaButti K.M."/>
            <person name="Lechner B.E."/>
            <person name="Liimatainen K."/>
            <person name="Lipzen A."/>
            <person name="Lukacs Z."/>
            <person name="Mihaltcheva S."/>
            <person name="Morgado L.N."/>
            <person name="Niskanen T."/>
            <person name="Noordeloos M.E."/>
            <person name="Ohm R.A."/>
            <person name="Ortiz-Santana B."/>
            <person name="Ovrebo C."/>
            <person name="Racz N."/>
            <person name="Riley R."/>
            <person name="Savchenko A."/>
            <person name="Shiryaev A."/>
            <person name="Soop K."/>
            <person name="Spirin V."/>
            <person name="Szebenyi C."/>
            <person name="Tomsovsky M."/>
            <person name="Tulloss R.E."/>
            <person name="Uehling J."/>
            <person name="Grigoriev I.V."/>
            <person name="Vagvolgyi C."/>
            <person name="Papp T."/>
            <person name="Martin F.M."/>
            <person name="Miettinen O."/>
            <person name="Hibbett D.S."/>
            <person name="Nagy L.G."/>
        </authorList>
    </citation>
    <scope>NUCLEOTIDE SEQUENCE [LARGE SCALE GENOMIC DNA]</scope>
    <source>
        <strain evidence="3 4">CBS 121175</strain>
    </source>
</reference>
<sequence>MAQNFDFLDEAQTSIFNEPPPSFGRALVPYFSVDPTHTNVNSGSYGSTPKVVIEAAAQLNRRIESNPDKFHLLEYKPLLVKTRSQIAELIGAQLDETVLVMNATLAINTVLRNFNWSEGDLIITCSTSYMAVSATVQCLAATPPHPRVVSLDLRFPMSHEEILTKFAAFLKSPQCQVAKGHKRLAIIESIVSTPGVLMPWKEMVRMCKEEGIWNLVDAAHSIGHELDVNLSLAQPDFWVSSCHKWLYVKRPCAVLYVPFRNQHIIKTAFPTNSAYSSSPNKKASNFVEQFTWNETIDYTQYLTAVNALAFRKWLGGERVINTYCHNLAMQGGQLLAKMLGTTTLGGDGDKAVNMTNVQLPFPEDVPWTWDLDRMFKQKMLVDRRIYSYFYYHNNKWWTRCSVQVFNELRDFELLGKAWLEVCSEMLDEIGYTGKSIYDIRKRADGHGHTSKAYRKI</sequence>
<name>A0A5C3KW76_COPMA</name>
<feature type="domain" description="Aminotransferase class V" evidence="2">
    <location>
        <begin position="48"/>
        <end position="249"/>
    </location>
</feature>